<dbReference type="PROSITE" id="PS50878">
    <property type="entry name" value="RT_POL"/>
    <property type="match status" value="1"/>
</dbReference>
<dbReference type="CDD" id="cd01650">
    <property type="entry name" value="RT_nLTR_like"/>
    <property type="match status" value="1"/>
</dbReference>
<protein>
    <recommendedName>
        <fullName evidence="2">Reverse transcriptase domain-containing protein</fullName>
    </recommendedName>
</protein>
<dbReference type="AlphaFoldDB" id="A0ABD3GPK1"/>
<evidence type="ECO:0000313" key="4">
    <source>
        <dbReference type="Proteomes" id="UP001633002"/>
    </source>
</evidence>
<evidence type="ECO:0000259" key="2">
    <source>
        <dbReference type="PROSITE" id="PS50878"/>
    </source>
</evidence>
<comment type="caution">
    <text evidence="3">The sequence shown here is derived from an EMBL/GenBank/DDBJ whole genome shotgun (WGS) entry which is preliminary data.</text>
</comment>
<dbReference type="PANTHER" id="PTHR47027">
    <property type="entry name" value="REVERSE TRANSCRIPTASE DOMAIN-CONTAINING PROTEIN"/>
    <property type="match status" value="1"/>
</dbReference>
<keyword evidence="4" id="KW-1185">Reference proteome</keyword>
<evidence type="ECO:0000256" key="1">
    <source>
        <dbReference type="SAM" id="Coils"/>
    </source>
</evidence>
<dbReference type="EMBL" id="JBJQOH010000007">
    <property type="protein sequence ID" value="KAL3681103.1"/>
    <property type="molecule type" value="Genomic_DNA"/>
</dbReference>
<dbReference type="Gene3D" id="3.30.70.270">
    <property type="match status" value="1"/>
</dbReference>
<proteinExistence type="predicted"/>
<dbReference type="Pfam" id="PF00078">
    <property type="entry name" value="RVT_1"/>
    <property type="match status" value="1"/>
</dbReference>
<dbReference type="PANTHER" id="PTHR47027:SF20">
    <property type="entry name" value="REVERSE TRANSCRIPTASE-LIKE PROTEIN WITH RNA-DIRECTED DNA POLYMERASE DOMAIN"/>
    <property type="match status" value="1"/>
</dbReference>
<accession>A0ABD3GPK1</accession>
<evidence type="ECO:0000313" key="3">
    <source>
        <dbReference type="EMBL" id="KAL3681103.1"/>
    </source>
</evidence>
<feature type="domain" description="Reverse transcriptase" evidence="2">
    <location>
        <begin position="116"/>
        <end position="450"/>
    </location>
</feature>
<gene>
    <name evidence="3" type="ORF">R1sor_024059</name>
</gene>
<keyword evidence="1" id="KW-0175">Coiled coil</keyword>
<dbReference type="SUPFAM" id="SSF56672">
    <property type="entry name" value="DNA/RNA polymerases"/>
    <property type="match status" value="1"/>
</dbReference>
<organism evidence="3 4">
    <name type="scientific">Riccia sorocarpa</name>
    <dbReference type="NCBI Taxonomy" id="122646"/>
    <lineage>
        <taxon>Eukaryota</taxon>
        <taxon>Viridiplantae</taxon>
        <taxon>Streptophyta</taxon>
        <taxon>Embryophyta</taxon>
        <taxon>Marchantiophyta</taxon>
        <taxon>Marchantiopsida</taxon>
        <taxon>Marchantiidae</taxon>
        <taxon>Marchantiales</taxon>
        <taxon>Ricciaceae</taxon>
        <taxon>Riccia</taxon>
    </lineage>
</organism>
<feature type="coiled-coil region" evidence="1">
    <location>
        <begin position="2"/>
        <end position="29"/>
    </location>
</feature>
<dbReference type="InterPro" id="IPR000477">
    <property type="entry name" value="RT_dom"/>
</dbReference>
<reference evidence="3 4" key="1">
    <citation type="submission" date="2024-09" db="EMBL/GenBank/DDBJ databases">
        <title>Chromosome-scale assembly of Riccia sorocarpa.</title>
        <authorList>
            <person name="Paukszto L."/>
        </authorList>
    </citation>
    <scope>NUCLEOTIDE SEQUENCE [LARGE SCALE GENOMIC DNA]</scope>
    <source>
        <strain evidence="3">LP-2024</strain>
        <tissue evidence="3">Aerial parts of the thallus</tissue>
    </source>
</reference>
<sequence length="450" mass="49836">MAKTIAGDLSGLQNRMQALKENMGGKLEESIPPMAKVLLVLEKLGESITDIRGTVNSLNRMVVEMQENTKTELAGLRADYTQLKVQLDTFAVKAIETPALDTLESKLGSVQEEQKQVVHTLARISKTMESQMSLLKEKTSTATTSGPAVDMAQVMEGIDAKIKSYAEVTKTTQAELFQVHETEREARAARSLNLRIVGLEEEEAYVLFFSEDEVTHVLNKMESGKARDLQGLVVELLKWGSTAVSTALTQLIIRGKLIDTRLSSWCDTHNKRAPVQGGFRRAYCTLDHCLVLRVLSEKAKRAGHSLFILFVDLKKAFDTVQRDRLLLRLSQIGVPGDLIHSVVKLYQKVLIKIALEDEGVTNNLGVIQGCPASPTLFSLIIDELFWRMQEPMGRVNLGTSAVPMLIFADDVALFAGDTSQMENHIRNLEGFCADSGMTVNLDKTRWICVG</sequence>
<dbReference type="Proteomes" id="UP001633002">
    <property type="component" value="Unassembled WGS sequence"/>
</dbReference>
<dbReference type="InterPro" id="IPR043502">
    <property type="entry name" value="DNA/RNA_pol_sf"/>
</dbReference>
<name>A0ABD3GPK1_9MARC</name>
<dbReference type="InterPro" id="IPR043128">
    <property type="entry name" value="Rev_trsase/Diguanyl_cyclase"/>
</dbReference>